<name>T0L9Z0_9MICR</name>
<evidence type="ECO:0000313" key="2">
    <source>
        <dbReference type="Proteomes" id="UP000053780"/>
    </source>
</evidence>
<accession>T0L9Z0</accession>
<dbReference type="HOGENOM" id="CLU_1245706_0_0_1"/>
<sequence length="222" mass="26941">MNFKFGKNSMVNQSENNLILFNLKEILNNDILSRMLNSKIPENFLVDDFTNRYNYIFNDLNKNIFNLIHMMYEKLGHNIIYNVVRLYPNNKRYIEEVLQNFFEAFGALWQINKEKFKKETFSILINFDRNKFMLKRKYQEELIRIKKEKISKEFRNSEKSDNSIIYIRNLNFYEEGKNIMKKQNCIIYMENPKIIKSNFENLDIFVVKNSENFQNSVHSDDN</sequence>
<dbReference type="AlphaFoldDB" id="T0L9Z0"/>
<dbReference type="VEuPathDB" id="MicrosporidiaDB:NAPIS_ORF01224"/>
<organism evidence="1 2">
    <name type="scientific">Vairimorpha apis BRL 01</name>
    <dbReference type="NCBI Taxonomy" id="1037528"/>
    <lineage>
        <taxon>Eukaryota</taxon>
        <taxon>Fungi</taxon>
        <taxon>Fungi incertae sedis</taxon>
        <taxon>Microsporidia</taxon>
        <taxon>Nosematidae</taxon>
        <taxon>Vairimorpha</taxon>
    </lineage>
</organism>
<gene>
    <name evidence="1" type="ORF">NAPIS_ORF01224</name>
</gene>
<proteinExistence type="predicted"/>
<protein>
    <submittedName>
        <fullName evidence="1">Uncharacterized protein</fullName>
    </submittedName>
</protein>
<keyword evidence="2" id="KW-1185">Reference proteome</keyword>
<dbReference type="Proteomes" id="UP000053780">
    <property type="component" value="Unassembled WGS sequence"/>
</dbReference>
<dbReference type="EMBL" id="KE647164">
    <property type="protein sequence ID" value="EQB61243.1"/>
    <property type="molecule type" value="Genomic_DNA"/>
</dbReference>
<reference evidence="1 2" key="1">
    <citation type="journal article" date="2013" name="BMC Genomics">
        <title>Genome sequencing and comparative genomics of honey bee microsporidia, Nosema apis reveal novel insights into host-parasite interactions.</title>
        <authorList>
            <person name="Chen Yp."/>
            <person name="Pettis J.S."/>
            <person name="Zhao Y."/>
            <person name="Liu X."/>
            <person name="Tallon L.J."/>
            <person name="Sadzewicz L.D."/>
            <person name="Li R."/>
            <person name="Zheng H."/>
            <person name="Huang S."/>
            <person name="Zhang X."/>
            <person name="Hamilton M.C."/>
            <person name="Pernal S.F."/>
            <person name="Melathopoulos A.P."/>
            <person name="Yan X."/>
            <person name="Evans J.D."/>
        </authorList>
    </citation>
    <scope>NUCLEOTIDE SEQUENCE [LARGE SCALE GENOMIC DNA]</scope>
    <source>
        <strain evidence="1 2">BRL 01</strain>
    </source>
</reference>
<evidence type="ECO:0000313" key="1">
    <source>
        <dbReference type="EMBL" id="EQB61243.1"/>
    </source>
</evidence>